<proteinExistence type="predicted"/>
<evidence type="ECO:0000313" key="2">
    <source>
        <dbReference type="Proteomes" id="UP000322680"/>
    </source>
</evidence>
<dbReference type="Proteomes" id="UP000322680">
    <property type="component" value="Segment"/>
</dbReference>
<evidence type="ECO:0000313" key="1">
    <source>
        <dbReference type="EMBL" id="QEG09511.1"/>
    </source>
</evidence>
<dbReference type="EMBL" id="MN062189">
    <property type="protein sequence ID" value="QEG09511.1"/>
    <property type="molecule type" value="Genomic_DNA"/>
</dbReference>
<accession>A0A5B9NDM1</accession>
<keyword evidence="2" id="KW-1185">Reference proteome</keyword>
<gene>
    <name evidence="1" type="ORF">CPT_MyoSmar_062</name>
</gene>
<organism evidence="1 2">
    <name type="scientific">Serratia phage MyoSmar</name>
    <dbReference type="NCBI Taxonomy" id="2596673"/>
    <lineage>
        <taxon>Viruses</taxon>
        <taxon>Duplodnaviria</taxon>
        <taxon>Heunggongvirae</taxon>
        <taxon>Uroviricota</taxon>
        <taxon>Caudoviricetes</taxon>
        <taxon>Lindbergviridae</taxon>
        <taxon>Myosmarvirus</taxon>
        <taxon>Myosmarvirus myosmar</taxon>
    </lineage>
</organism>
<protein>
    <submittedName>
        <fullName evidence="1">Uncharacterized protein</fullName>
    </submittedName>
</protein>
<name>A0A5B9NDM1_9CAUD</name>
<sequence length="134" mass="15197">MIITVNGKNKEIEIGKFAALEGWDLQRQYTEFLATRDTNERINYTMLILSHASVVIGDERVKLKTSALVDNHLVDWRNVEAVFKAVLIENGIDPERHAERPDYWSNVGGEIASSFIAQAVQMIGPLLDKQNEKE</sequence>
<reference evidence="2" key="1">
    <citation type="submission" date="2019-06" db="EMBL/GenBank/DDBJ databases">
        <title>Complete Genome Sequence of Serratia marcescens Myophage MyoSmar.</title>
        <authorList>
            <person name="Cooper S."/>
            <person name="Nguyen Q."/>
            <person name="Newkirk H."/>
            <person name="Liu M."/>
            <person name="Cahill J."/>
            <person name="Ramsey J."/>
        </authorList>
    </citation>
    <scope>NUCLEOTIDE SEQUENCE [LARGE SCALE GENOMIC DNA]</scope>
</reference>